<evidence type="ECO:0000313" key="1">
    <source>
        <dbReference type="EMBL" id="ONI39218.1"/>
    </source>
</evidence>
<dbReference type="Proteomes" id="UP000188637">
    <property type="component" value="Unassembled WGS sequence"/>
</dbReference>
<evidence type="ECO:0000313" key="2">
    <source>
        <dbReference type="Proteomes" id="UP000188637"/>
    </source>
</evidence>
<sequence>MKNVNKLNYYIRIIFSGIMIGMLVVTSIITNILVQQRIVAQAEGGVTLNGKIGVEIFEAVIGEKELFLDLLISDYLKLPRGMSFEEEEDFLKSKDDVDETVLGIFIGKDNGELITSIDFVQDSTFVLEEREWYKGAFEKDGLYLTLPYLDVTGEVVITMSKPIIEDGEFKGIVGIDIDTETIYEQLRALENPEGNYIFICNNKYQIVMHPTEELNPTEDKVYTLQDGERDYKDVIDARFGTVKTSTNFSGESVYSVMYEIEGTDWMVMSSYPTKLTTESLISQIIISIIVGIASVLVNMVVINWFNKKFISPIDKIVEGLYQMQQGQLDIDMGTATKTSREIELLVQGMVNISIVWKDYINEISMVLKDFSDGNYTTTPKQNYVGDFTTIKSSLIDIAKHLKELLQDTTRSANEINDGSEKLAMSAENLAAFTVEQADLLENFSGSTKNITEMILDSMKELEKSYLIVNQMSHKAVDSKQIMTEMINAMQAINQSTNTISEVITIIDSIAQQTNLLALNAAIEAARAGESGKGFAVVAGEIRELATKSAETVKEIHAIIGETQESVKRGEQIVALTSDALDSIVDSIEENVNISAIIKENSENQKTSLDEIIKGTSELSQGISKNSAIAQENVAISEELAGHSTKLKEQMDKFKIN</sequence>
<dbReference type="EMBL" id="LJHD01000268">
    <property type="protein sequence ID" value="ONI39218.1"/>
    <property type="molecule type" value="Genomic_DNA"/>
</dbReference>
<organism evidence="1 2">
    <name type="scientific">Candidatus Epulonipiscium fishelsonii</name>
    <dbReference type="NCBI Taxonomy" id="77094"/>
    <lineage>
        <taxon>Bacteria</taxon>
        <taxon>Bacillati</taxon>
        <taxon>Bacillota</taxon>
        <taxon>Clostridia</taxon>
        <taxon>Lachnospirales</taxon>
        <taxon>Lachnospiraceae</taxon>
        <taxon>Candidatus Epulonipiscium</taxon>
    </lineage>
</organism>
<keyword evidence="2" id="KW-1185">Reference proteome</keyword>
<name>A0ACC8XAC4_9FIRM</name>
<reference evidence="1" key="1">
    <citation type="submission" date="2016-08" db="EMBL/GenBank/DDBJ databases">
        <authorList>
            <person name="Ngugi D.K."/>
            <person name="Miyake S."/>
            <person name="Stingl U."/>
        </authorList>
    </citation>
    <scope>NUCLEOTIDE SEQUENCE</scope>
    <source>
        <strain evidence="1">SCG-D08WGA-EpuloA1</strain>
    </source>
</reference>
<protein>
    <submittedName>
        <fullName evidence="1">Uncharacterized protein</fullName>
    </submittedName>
</protein>
<gene>
    <name evidence="1" type="ORF">AN640_01935</name>
</gene>
<accession>A0ACC8XAC4</accession>
<comment type="caution">
    <text evidence="1">The sequence shown here is derived from an EMBL/GenBank/DDBJ whole genome shotgun (WGS) entry which is preliminary data.</text>
</comment>
<proteinExistence type="predicted"/>